<feature type="non-terminal residue" evidence="1">
    <location>
        <position position="55"/>
    </location>
</feature>
<gene>
    <name evidence="1" type="ORF">S03H2_37835</name>
</gene>
<reference evidence="1" key="1">
    <citation type="journal article" date="2014" name="Front. Microbiol.">
        <title>High frequency of phylogenetically diverse reductive dehalogenase-homologous genes in deep subseafloor sedimentary metagenomes.</title>
        <authorList>
            <person name="Kawai M."/>
            <person name="Futagami T."/>
            <person name="Toyoda A."/>
            <person name="Takaki Y."/>
            <person name="Nishi S."/>
            <person name="Hori S."/>
            <person name="Arai W."/>
            <person name="Tsubouchi T."/>
            <person name="Morono Y."/>
            <person name="Uchiyama I."/>
            <person name="Ito T."/>
            <person name="Fujiyama A."/>
            <person name="Inagaki F."/>
            <person name="Takami H."/>
        </authorList>
    </citation>
    <scope>NUCLEOTIDE SEQUENCE</scope>
    <source>
        <strain evidence="1">Expedition CK06-06</strain>
    </source>
</reference>
<organism evidence="1">
    <name type="scientific">marine sediment metagenome</name>
    <dbReference type="NCBI Taxonomy" id="412755"/>
    <lineage>
        <taxon>unclassified sequences</taxon>
        <taxon>metagenomes</taxon>
        <taxon>ecological metagenomes</taxon>
    </lineage>
</organism>
<sequence>MPIIEARESLTNDLIFENNQDRVKVVTQKINLKSGMQRNMLQMDYFWDHLPSQIG</sequence>
<comment type="caution">
    <text evidence="1">The sequence shown here is derived from an EMBL/GenBank/DDBJ whole genome shotgun (WGS) entry which is preliminary data.</text>
</comment>
<evidence type="ECO:0000313" key="1">
    <source>
        <dbReference type="EMBL" id="GAH51555.1"/>
    </source>
</evidence>
<protein>
    <submittedName>
        <fullName evidence="1">Uncharacterized protein</fullName>
    </submittedName>
</protein>
<proteinExistence type="predicted"/>
<dbReference type="EMBL" id="BARU01023303">
    <property type="protein sequence ID" value="GAH51555.1"/>
    <property type="molecule type" value="Genomic_DNA"/>
</dbReference>
<name>X1H397_9ZZZZ</name>
<dbReference type="AlphaFoldDB" id="X1H397"/>
<accession>X1H397</accession>